<evidence type="ECO:0000313" key="1">
    <source>
        <dbReference type="EMBL" id="AES81357.1"/>
    </source>
</evidence>
<sequence>MGRREYLGTVKINKDEDVEFSTCGILFTQIYEFIALQLSVATITPEFLHV</sequence>
<reference evidence="1 3" key="1">
    <citation type="journal article" date="2011" name="Nature">
        <title>The Medicago genome provides insight into the evolution of rhizobial symbioses.</title>
        <authorList>
            <person name="Young N.D."/>
            <person name="Debelle F."/>
            <person name="Oldroyd G.E."/>
            <person name="Geurts R."/>
            <person name="Cannon S.B."/>
            <person name="Udvardi M.K."/>
            <person name="Benedito V.A."/>
            <person name="Mayer K.F."/>
            <person name="Gouzy J."/>
            <person name="Schoof H."/>
            <person name="Van de Peer Y."/>
            <person name="Proost S."/>
            <person name="Cook D.R."/>
            <person name="Meyers B.C."/>
            <person name="Spannagl M."/>
            <person name="Cheung F."/>
            <person name="De Mita S."/>
            <person name="Krishnakumar V."/>
            <person name="Gundlach H."/>
            <person name="Zhou S."/>
            <person name="Mudge J."/>
            <person name="Bharti A.K."/>
            <person name="Murray J.D."/>
            <person name="Naoumkina M.A."/>
            <person name="Rosen B."/>
            <person name="Silverstein K.A."/>
            <person name="Tang H."/>
            <person name="Rombauts S."/>
            <person name="Zhao P.X."/>
            <person name="Zhou P."/>
            <person name="Barbe V."/>
            <person name="Bardou P."/>
            <person name="Bechner M."/>
            <person name="Bellec A."/>
            <person name="Berger A."/>
            <person name="Berges H."/>
            <person name="Bidwell S."/>
            <person name="Bisseling T."/>
            <person name="Choisne N."/>
            <person name="Couloux A."/>
            <person name="Denny R."/>
            <person name="Deshpande S."/>
            <person name="Dai X."/>
            <person name="Doyle J.J."/>
            <person name="Dudez A.M."/>
            <person name="Farmer A.D."/>
            <person name="Fouteau S."/>
            <person name="Franken C."/>
            <person name="Gibelin C."/>
            <person name="Gish J."/>
            <person name="Goldstein S."/>
            <person name="Gonzalez A.J."/>
            <person name="Green P.J."/>
            <person name="Hallab A."/>
            <person name="Hartog M."/>
            <person name="Hua A."/>
            <person name="Humphray S.J."/>
            <person name="Jeong D.H."/>
            <person name="Jing Y."/>
            <person name="Jocker A."/>
            <person name="Kenton S.M."/>
            <person name="Kim D.J."/>
            <person name="Klee K."/>
            <person name="Lai H."/>
            <person name="Lang C."/>
            <person name="Lin S."/>
            <person name="Macmil S.L."/>
            <person name="Magdelenat G."/>
            <person name="Matthews L."/>
            <person name="McCorrison J."/>
            <person name="Monaghan E.L."/>
            <person name="Mun J.H."/>
            <person name="Najar F.Z."/>
            <person name="Nicholson C."/>
            <person name="Noirot C."/>
            <person name="O'Bleness M."/>
            <person name="Paule C.R."/>
            <person name="Poulain J."/>
            <person name="Prion F."/>
            <person name="Qin B."/>
            <person name="Qu C."/>
            <person name="Retzel E.F."/>
            <person name="Riddle C."/>
            <person name="Sallet E."/>
            <person name="Samain S."/>
            <person name="Samson N."/>
            <person name="Sanders I."/>
            <person name="Saurat O."/>
            <person name="Scarpelli C."/>
            <person name="Schiex T."/>
            <person name="Segurens B."/>
            <person name="Severin A.J."/>
            <person name="Sherrier D.J."/>
            <person name="Shi R."/>
            <person name="Sims S."/>
            <person name="Singer S.R."/>
            <person name="Sinharoy S."/>
            <person name="Sterck L."/>
            <person name="Viollet A."/>
            <person name="Wang B.B."/>
            <person name="Wang K."/>
            <person name="Wang M."/>
            <person name="Wang X."/>
            <person name="Warfsmann J."/>
            <person name="Weissenbach J."/>
            <person name="White D.D."/>
            <person name="White J.D."/>
            <person name="Wiley G.B."/>
            <person name="Wincker P."/>
            <person name="Xing Y."/>
            <person name="Yang L."/>
            <person name="Yao Z."/>
            <person name="Ying F."/>
            <person name="Zhai J."/>
            <person name="Zhou L."/>
            <person name="Zuber A."/>
            <person name="Denarie J."/>
            <person name="Dixon R.A."/>
            <person name="May G.D."/>
            <person name="Schwartz D.C."/>
            <person name="Rogers J."/>
            <person name="Quetier F."/>
            <person name="Town C.D."/>
            <person name="Roe B.A."/>
        </authorList>
    </citation>
    <scope>NUCLEOTIDE SEQUENCE [LARGE SCALE GENOMIC DNA]</scope>
    <source>
        <strain evidence="1">A17</strain>
        <strain evidence="2 3">cv. Jemalong A17</strain>
    </source>
</reference>
<dbReference type="HOGENOM" id="CLU_3127394_0_0_1"/>
<dbReference type="AlphaFoldDB" id="G7KTH9"/>
<evidence type="ECO:0000313" key="3">
    <source>
        <dbReference type="Proteomes" id="UP000002051"/>
    </source>
</evidence>
<organism evidence="1 3">
    <name type="scientific">Medicago truncatula</name>
    <name type="common">Barrel medic</name>
    <name type="synonym">Medicago tribuloides</name>
    <dbReference type="NCBI Taxonomy" id="3880"/>
    <lineage>
        <taxon>Eukaryota</taxon>
        <taxon>Viridiplantae</taxon>
        <taxon>Streptophyta</taxon>
        <taxon>Embryophyta</taxon>
        <taxon>Tracheophyta</taxon>
        <taxon>Spermatophyta</taxon>
        <taxon>Magnoliopsida</taxon>
        <taxon>eudicotyledons</taxon>
        <taxon>Gunneridae</taxon>
        <taxon>Pentapetalae</taxon>
        <taxon>rosids</taxon>
        <taxon>fabids</taxon>
        <taxon>Fabales</taxon>
        <taxon>Fabaceae</taxon>
        <taxon>Papilionoideae</taxon>
        <taxon>50 kb inversion clade</taxon>
        <taxon>NPAAA clade</taxon>
        <taxon>Hologalegina</taxon>
        <taxon>IRL clade</taxon>
        <taxon>Trifolieae</taxon>
        <taxon>Medicago</taxon>
    </lineage>
</organism>
<name>G7KTH9_MEDTR</name>
<evidence type="ECO:0000313" key="2">
    <source>
        <dbReference type="EnsemblPlants" id="AES81357"/>
    </source>
</evidence>
<dbReference type="PaxDb" id="3880-AES81357"/>
<dbReference type="EnsemblPlants" id="AES81357">
    <property type="protein sequence ID" value="AES81357"/>
    <property type="gene ID" value="MTR_7g091400"/>
</dbReference>
<reference evidence="2" key="3">
    <citation type="submission" date="2015-04" db="UniProtKB">
        <authorList>
            <consortium name="EnsemblPlants"/>
        </authorList>
    </citation>
    <scope>IDENTIFICATION</scope>
    <source>
        <strain evidence="2">cv. Jemalong A17</strain>
    </source>
</reference>
<dbReference type="EMBL" id="CM001223">
    <property type="protein sequence ID" value="AES81357.1"/>
    <property type="molecule type" value="Genomic_DNA"/>
</dbReference>
<dbReference type="Proteomes" id="UP000002051">
    <property type="component" value="Unassembled WGS sequence"/>
</dbReference>
<protein>
    <submittedName>
        <fullName evidence="1 2">Uncharacterized protein</fullName>
    </submittedName>
</protein>
<keyword evidence="3" id="KW-1185">Reference proteome</keyword>
<gene>
    <name evidence="1" type="ordered locus">MTR_7g091400</name>
</gene>
<reference evidence="1 3" key="2">
    <citation type="journal article" date="2014" name="BMC Genomics">
        <title>An improved genome release (version Mt4.0) for the model legume Medicago truncatula.</title>
        <authorList>
            <person name="Tang H."/>
            <person name="Krishnakumar V."/>
            <person name="Bidwell S."/>
            <person name="Rosen B."/>
            <person name="Chan A."/>
            <person name="Zhou S."/>
            <person name="Gentzbittel L."/>
            <person name="Childs K.L."/>
            <person name="Yandell M."/>
            <person name="Gundlach H."/>
            <person name="Mayer K.F."/>
            <person name="Schwartz D.C."/>
            <person name="Town C.D."/>
        </authorList>
    </citation>
    <scope>GENOME REANNOTATION</scope>
    <source>
        <strain evidence="2 3">cv. Jemalong A17</strain>
    </source>
</reference>
<proteinExistence type="predicted"/>
<accession>G7KTH9</accession>